<keyword evidence="2" id="KW-1185">Reference proteome</keyword>
<protein>
    <submittedName>
        <fullName evidence="1">Uncharacterized protein</fullName>
    </submittedName>
</protein>
<dbReference type="EMBL" id="CM016762">
    <property type="protein sequence ID" value="TMS39861.1"/>
    <property type="molecule type" value="Genomic_DNA"/>
</dbReference>
<proteinExistence type="predicted"/>
<gene>
    <name evidence="1" type="ORF">L596_006324</name>
</gene>
<sequence length="129" mass="15291">MTASSVKLNSCHNQKTLFPFRETKTWLSITTKVQGHFRNTRPPLLHPQDLRGVRLLRQNSYSLLDPKQTAIKPQRAVAVMHADIMHESVHLERVSRELLRKSWESCAWRWKKKYCCRTSAPIFWKHRIN</sequence>
<organism evidence="1 2">
    <name type="scientific">Steinernema carpocapsae</name>
    <name type="common">Entomopathogenic nematode</name>
    <dbReference type="NCBI Taxonomy" id="34508"/>
    <lineage>
        <taxon>Eukaryota</taxon>
        <taxon>Metazoa</taxon>
        <taxon>Ecdysozoa</taxon>
        <taxon>Nematoda</taxon>
        <taxon>Chromadorea</taxon>
        <taxon>Rhabditida</taxon>
        <taxon>Tylenchina</taxon>
        <taxon>Panagrolaimomorpha</taxon>
        <taxon>Strongyloidoidea</taxon>
        <taxon>Steinernematidae</taxon>
        <taxon>Steinernema</taxon>
    </lineage>
</organism>
<dbReference type="AlphaFoldDB" id="A0A4U8V1T8"/>
<accession>A0A4U8V1T8</accession>
<name>A0A4U8V1T8_STECR</name>
<reference evidence="1 2" key="1">
    <citation type="journal article" date="2015" name="Genome Biol.">
        <title>Comparative genomics of Steinernema reveals deeply conserved gene regulatory networks.</title>
        <authorList>
            <person name="Dillman A.R."/>
            <person name="Macchietto M."/>
            <person name="Porter C.F."/>
            <person name="Rogers A."/>
            <person name="Williams B."/>
            <person name="Antoshechkin I."/>
            <person name="Lee M.M."/>
            <person name="Goodwin Z."/>
            <person name="Lu X."/>
            <person name="Lewis E.E."/>
            <person name="Goodrich-Blair H."/>
            <person name="Stock S.P."/>
            <person name="Adams B.J."/>
            <person name="Sternberg P.W."/>
            <person name="Mortazavi A."/>
        </authorList>
    </citation>
    <scope>NUCLEOTIDE SEQUENCE [LARGE SCALE GENOMIC DNA]</scope>
    <source>
        <strain evidence="1 2">ALL</strain>
    </source>
</reference>
<evidence type="ECO:0000313" key="2">
    <source>
        <dbReference type="Proteomes" id="UP000298663"/>
    </source>
</evidence>
<reference evidence="1 2" key="2">
    <citation type="journal article" date="2019" name="G3 (Bethesda)">
        <title>Hybrid Assembly of the Genome of the Entomopathogenic Nematode Steinernema carpocapsae Identifies the X-Chromosome.</title>
        <authorList>
            <person name="Serra L."/>
            <person name="Macchietto M."/>
            <person name="Macias-Munoz A."/>
            <person name="McGill C.J."/>
            <person name="Rodriguez I.M."/>
            <person name="Rodriguez B."/>
            <person name="Murad R."/>
            <person name="Mortazavi A."/>
        </authorList>
    </citation>
    <scope>NUCLEOTIDE SEQUENCE [LARGE SCALE GENOMIC DNA]</scope>
    <source>
        <strain evidence="1 2">ALL</strain>
    </source>
</reference>
<dbReference type="Proteomes" id="UP000298663">
    <property type="component" value="Chromosome X"/>
</dbReference>
<evidence type="ECO:0000313" key="1">
    <source>
        <dbReference type="EMBL" id="TMS39861.1"/>
    </source>
</evidence>